<keyword evidence="14" id="KW-0496">Mitochondrion</keyword>
<keyword evidence="16" id="KW-1015">Disulfide bond</keyword>
<dbReference type="GO" id="GO:0045041">
    <property type="term" value="P:protein import into mitochondrial intermembrane space"/>
    <property type="evidence" value="ECO:0007669"/>
    <property type="project" value="InterPro"/>
</dbReference>
<evidence type="ECO:0000256" key="12">
    <source>
        <dbReference type="ARBA" id="ARBA00023002"/>
    </source>
</evidence>
<feature type="region of interest" description="Disordered" evidence="20">
    <location>
        <begin position="209"/>
        <end position="371"/>
    </location>
</feature>
<feature type="compositionally biased region" description="Low complexity" evidence="20">
    <location>
        <begin position="344"/>
        <end position="353"/>
    </location>
</feature>
<evidence type="ECO:0000256" key="18">
    <source>
        <dbReference type="ARBA" id="ARBA00024980"/>
    </source>
</evidence>
<name>A0A6A5KPY6_9PLEO</name>
<dbReference type="AlphaFoldDB" id="A0A6A5KPY6"/>
<evidence type="ECO:0000256" key="10">
    <source>
        <dbReference type="ARBA" id="ARBA00022968"/>
    </source>
</evidence>
<evidence type="ECO:0000256" key="4">
    <source>
        <dbReference type="ARBA" id="ARBA00013714"/>
    </source>
</evidence>
<keyword evidence="23" id="KW-1185">Reference proteome</keyword>
<dbReference type="GO" id="GO:0005743">
    <property type="term" value="C:mitochondrial inner membrane"/>
    <property type="evidence" value="ECO:0007669"/>
    <property type="project" value="UniProtKB-SubCell"/>
</dbReference>
<evidence type="ECO:0000256" key="17">
    <source>
        <dbReference type="ARBA" id="ARBA00023284"/>
    </source>
</evidence>
<dbReference type="Proteomes" id="UP000800040">
    <property type="component" value="Unassembled WGS sequence"/>
</dbReference>
<proteinExistence type="predicted"/>
<comment type="subcellular location">
    <subcellularLocation>
        <location evidence="3">Mitochondrion inner membrane</location>
        <topology evidence="3">Single-pass type II membrane protein</topology>
        <orientation evidence="3">Intermembrane side</orientation>
    </subcellularLocation>
</comment>
<reference evidence="22" key="1">
    <citation type="submission" date="2020-01" db="EMBL/GenBank/DDBJ databases">
        <authorList>
            <consortium name="DOE Joint Genome Institute"/>
            <person name="Haridas S."/>
            <person name="Albert R."/>
            <person name="Binder M."/>
            <person name="Bloem J."/>
            <person name="Labutti K."/>
            <person name="Salamov A."/>
            <person name="Andreopoulos B."/>
            <person name="Baker S.E."/>
            <person name="Barry K."/>
            <person name="Bills G."/>
            <person name="Bluhm B.H."/>
            <person name="Cannon C."/>
            <person name="Castanera R."/>
            <person name="Culley D.E."/>
            <person name="Daum C."/>
            <person name="Ezra D."/>
            <person name="Gonzalez J.B."/>
            <person name="Henrissat B."/>
            <person name="Kuo A."/>
            <person name="Liang C."/>
            <person name="Lipzen A."/>
            <person name="Lutzoni F."/>
            <person name="Magnuson J."/>
            <person name="Mondo S."/>
            <person name="Nolan M."/>
            <person name="Ohm R."/>
            <person name="Pangilinan J."/>
            <person name="Park H.-J."/>
            <person name="Ramirez L."/>
            <person name="Alfaro M."/>
            <person name="Sun H."/>
            <person name="Tritt A."/>
            <person name="Yoshinaga Y."/>
            <person name="Zwiers L.-H."/>
            <person name="Turgeon B.G."/>
            <person name="Goodwin S.B."/>
            <person name="Spatafora J.W."/>
            <person name="Crous P.W."/>
            <person name="Grigoriev I.V."/>
        </authorList>
    </citation>
    <scope>NUCLEOTIDE SEQUENCE</scope>
    <source>
        <strain evidence="22">P77</strain>
    </source>
</reference>
<evidence type="ECO:0000256" key="8">
    <source>
        <dbReference type="ARBA" id="ARBA00022927"/>
    </source>
</evidence>
<keyword evidence="8" id="KW-0653">Protein transport</keyword>
<evidence type="ECO:0000256" key="15">
    <source>
        <dbReference type="ARBA" id="ARBA00023136"/>
    </source>
</evidence>
<comment type="function">
    <text evidence="18">Required for the import and folding of small cysteine-containing proteins (small Tim) in the mitochondrial intermembrane space (IMS). Forms a redox cycle with ERV1 that involves a disulfide relay system. Precursor proteins to be imported into the IMS are translocated in their reduced form into the mitochondria. The oxidized form of MIA40 forms a transient intermolecular disulfide bridge with the reduced precursor protein, resulting in oxidation of the precursor protein that now contains an intramolecular disulfide bond and is able to undergo folding in the IMS.</text>
</comment>
<comment type="cofactor">
    <cofactor evidence="2">
        <name>Cu(2+)</name>
        <dbReference type="ChEBI" id="CHEBI:29036"/>
    </cofactor>
</comment>
<evidence type="ECO:0000256" key="2">
    <source>
        <dbReference type="ARBA" id="ARBA00001973"/>
    </source>
</evidence>
<feature type="region of interest" description="Disordered" evidence="20">
    <location>
        <begin position="74"/>
        <end position="128"/>
    </location>
</feature>
<dbReference type="GO" id="GO:0005758">
    <property type="term" value="C:mitochondrial intermembrane space"/>
    <property type="evidence" value="ECO:0007669"/>
    <property type="project" value="TreeGrafter"/>
</dbReference>
<dbReference type="Gene3D" id="1.10.287.2900">
    <property type="match status" value="1"/>
</dbReference>
<dbReference type="GO" id="GO:0015035">
    <property type="term" value="F:protein-disulfide reductase activity"/>
    <property type="evidence" value="ECO:0007669"/>
    <property type="project" value="InterPro"/>
</dbReference>
<keyword evidence="13" id="KW-0811">Translocation</keyword>
<feature type="compositionally biased region" description="Acidic residues" evidence="20">
    <location>
        <begin position="210"/>
        <end position="220"/>
    </location>
</feature>
<dbReference type="InterPro" id="IPR039289">
    <property type="entry name" value="CHCHD4"/>
</dbReference>
<evidence type="ECO:0000259" key="21">
    <source>
        <dbReference type="Pfam" id="PF06747"/>
    </source>
</evidence>
<evidence type="ECO:0000313" key="22">
    <source>
        <dbReference type="EMBL" id="KAF1836454.1"/>
    </source>
</evidence>
<keyword evidence="5" id="KW-0813">Transport</keyword>
<evidence type="ECO:0000256" key="19">
    <source>
        <dbReference type="ARBA" id="ARBA00033150"/>
    </source>
</evidence>
<keyword evidence="9" id="KW-0809">Transit peptide</keyword>
<keyword evidence="10" id="KW-0735">Signal-anchor</keyword>
<protein>
    <recommendedName>
        <fullName evidence="4">Mitochondrial intermembrane space import and assembly protein 40</fullName>
    </recommendedName>
    <alternativeName>
        <fullName evidence="19">Mitochondrial import inner membrane translocase TIM40</fullName>
    </alternativeName>
</protein>
<keyword evidence="6" id="KW-0812">Transmembrane</keyword>
<dbReference type="Pfam" id="PF06747">
    <property type="entry name" value="CHCH"/>
    <property type="match status" value="1"/>
</dbReference>
<keyword evidence="11" id="KW-1133">Transmembrane helix</keyword>
<dbReference type="FunFam" id="1.10.287.2900:FF:000002">
    <property type="entry name" value="Mitochondrial intermembrane space import and assembly protein"/>
    <property type="match status" value="1"/>
</dbReference>
<evidence type="ECO:0000256" key="16">
    <source>
        <dbReference type="ARBA" id="ARBA00023157"/>
    </source>
</evidence>
<evidence type="ECO:0000313" key="23">
    <source>
        <dbReference type="Proteomes" id="UP000800040"/>
    </source>
</evidence>
<dbReference type="PROSITE" id="PS51808">
    <property type="entry name" value="CHCH"/>
    <property type="match status" value="1"/>
</dbReference>
<evidence type="ECO:0000256" key="3">
    <source>
        <dbReference type="ARBA" id="ARBA00004164"/>
    </source>
</evidence>
<evidence type="ECO:0000256" key="13">
    <source>
        <dbReference type="ARBA" id="ARBA00023010"/>
    </source>
</evidence>
<evidence type="ECO:0000256" key="7">
    <source>
        <dbReference type="ARBA" id="ARBA00022792"/>
    </source>
</evidence>
<feature type="compositionally biased region" description="Basic and acidic residues" evidence="20">
    <location>
        <begin position="292"/>
        <end position="334"/>
    </location>
</feature>
<feature type="compositionally biased region" description="Basic and acidic residues" evidence="20">
    <location>
        <begin position="356"/>
        <end position="371"/>
    </location>
</feature>
<dbReference type="OrthoDB" id="7481291at2759"/>
<feature type="domain" description="CHCH" evidence="21">
    <location>
        <begin position="165"/>
        <end position="200"/>
    </location>
</feature>
<feature type="compositionally biased region" description="Polar residues" evidence="20">
    <location>
        <begin position="273"/>
        <end position="284"/>
    </location>
</feature>
<evidence type="ECO:0000256" key="20">
    <source>
        <dbReference type="SAM" id="MobiDB-lite"/>
    </source>
</evidence>
<keyword evidence="15" id="KW-0472">Membrane</keyword>
<evidence type="ECO:0000256" key="14">
    <source>
        <dbReference type="ARBA" id="ARBA00023128"/>
    </source>
</evidence>
<dbReference type="PANTHER" id="PTHR21622">
    <property type="entry name" value="COILED-COIL-HELIX-COILED-COIL-HELIX DOMAIN CONTAINING 4"/>
    <property type="match status" value="1"/>
</dbReference>
<gene>
    <name evidence="22" type="ORF">BDW02DRAFT_567043</name>
</gene>
<dbReference type="EMBL" id="ML975273">
    <property type="protein sequence ID" value="KAF1836454.1"/>
    <property type="molecule type" value="Genomic_DNA"/>
</dbReference>
<keyword evidence="12" id="KW-0560">Oxidoreductase</keyword>
<sequence length="371" mass="40638">MFRAAPRLIARPALRSAPLRSFAPPRRYISTAPPTQKRRSFKSLVARFGIAGAIIYYYNTVDLFAEEPRHPVQALPETEVESEHLPTIESISEERKRRQAVQTQLDAQKQKQAESAQQNAKPSGGAEGGIEELEEEADQQGAFNPETGEINWDCPCLGGMADGPCGPQFKAAFSCFVYSTEEPKGMDCIDKFKDMQNCFREYPEVYGSELDSDADDEDDMSAPSPATEETPTSSSPSSTPPRDAYSSSNAQPSPASQATSNDHAASAKGKFSGQPNSKPHTPDNSLVPENYKPAEEEHNPVFDARGDMSSLDSEKEKQKSKEKPEGATDKERAMQAKNQVKSQESVSESESVVPKASHDAQDKGTARLERK</sequence>
<comment type="cofactor">
    <cofactor evidence="1">
        <name>Zn(2+)</name>
        <dbReference type="ChEBI" id="CHEBI:29105"/>
    </cofactor>
</comment>
<keyword evidence="17" id="KW-0676">Redox-active center</keyword>
<feature type="compositionally biased region" description="Basic and acidic residues" evidence="20">
    <location>
        <begin position="81"/>
        <end position="96"/>
    </location>
</feature>
<feature type="compositionally biased region" description="Low complexity" evidence="20">
    <location>
        <begin position="221"/>
        <end position="261"/>
    </location>
</feature>
<dbReference type="PANTHER" id="PTHR21622:SF0">
    <property type="entry name" value="COILED-COIL-HELIX-COILED-COIL-HELIX DOMAIN CONTAINING 4"/>
    <property type="match status" value="1"/>
</dbReference>
<keyword evidence="7" id="KW-0999">Mitochondrion inner membrane</keyword>
<evidence type="ECO:0000256" key="1">
    <source>
        <dbReference type="ARBA" id="ARBA00001947"/>
    </source>
</evidence>
<accession>A0A6A5KPY6</accession>
<evidence type="ECO:0000256" key="6">
    <source>
        <dbReference type="ARBA" id="ARBA00022692"/>
    </source>
</evidence>
<evidence type="ECO:0000256" key="9">
    <source>
        <dbReference type="ARBA" id="ARBA00022946"/>
    </source>
</evidence>
<organism evidence="22 23">
    <name type="scientific">Decorospora gaudefroyi</name>
    <dbReference type="NCBI Taxonomy" id="184978"/>
    <lineage>
        <taxon>Eukaryota</taxon>
        <taxon>Fungi</taxon>
        <taxon>Dikarya</taxon>
        <taxon>Ascomycota</taxon>
        <taxon>Pezizomycotina</taxon>
        <taxon>Dothideomycetes</taxon>
        <taxon>Pleosporomycetidae</taxon>
        <taxon>Pleosporales</taxon>
        <taxon>Pleosporineae</taxon>
        <taxon>Pleosporaceae</taxon>
        <taxon>Decorospora</taxon>
    </lineage>
</organism>
<evidence type="ECO:0000256" key="11">
    <source>
        <dbReference type="ARBA" id="ARBA00022989"/>
    </source>
</evidence>
<evidence type="ECO:0000256" key="5">
    <source>
        <dbReference type="ARBA" id="ARBA00022448"/>
    </source>
</evidence>
<dbReference type="InterPro" id="IPR010625">
    <property type="entry name" value="CHCH"/>
</dbReference>